<keyword evidence="1" id="KW-0812">Transmembrane</keyword>
<keyword evidence="1" id="KW-0472">Membrane</keyword>
<gene>
    <name evidence="2" type="ORF">AVDCRST_MAG42-2708</name>
</gene>
<accession>A0A6J4INC8</accession>
<dbReference type="EMBL" id="CADCTA010000086">
    <property type="protein sequence ID" value="CAA9254490.1"/>
    <property type="molecule type" value="Genomic_DNA"/>
</dbReference>
<dbReference type="AlphaFoldDB" id="A0A6J4INC8"/>
<evidence type="ECO:0000256" key="1">
    <source>
        <dbReference type="SAM" id="Phobius"/>
    </source>
</evidence>
<proteinExistence type="predicted"/>
<protein>
    <submittedName>
        <fullName evidence="2">Uncharacterized protein</fullName>
    </submittedName>
</protein>
<keyword evidence="1" id="KW-1133">Transmembrane helix</keyword>
<reference evidence="2" key="1">
    <citation type="submission" date="2020-02" db="EMBL/GenBank/DDBJ databases">
        <authorList>
            <person name="Meier V. D."/>
        </authorList>
    </citation>
    <scope>NUCLEOTIDE SEQUENCE</scope>
    <source>
        <strain evidence="2">AVDCRST_MAG42</strain>
    </source>
</reference>
<evidence type="ECO:0000313" key="2">
    <source>
        <dbReference type="EMBL" id="CAA9254490.1"/>
    </source>
</evidence>
<organism evidence="2">
    <name type="scientific">uncultured Chthoniobacterales bacterium</name>
    <dbReference type="NCBI Taxonomy" id="1836801"/>
    <lineage>
        <taxon>Bacteria</taxon>
        <taxon>Pseudomonadati</taxon>
        <taxon>Verrucomicrobiota</taxon>
        <taxon>Spartobacteria</taxon>
        <taxon>Chthoniobacterales</taxon>
        <taxon>environmental samples</taxon>
    </lineage>
</organism>
<sequence length="116" mass="13245">MKREDDQELWDLLGRADAPALSPFFARNVVRQIRQEPDWRENMRRWFSPRRLIPAAAVALALVATTLSFRVPHASDENVPDTVAQLDPKDYEVVADLDDLIASEEDGLWDDDTPTL</sequence>
<name>A0A6J4INC8_9BACT</name>
<feature type="transmembrane region" description="Helical" evidence="1">
    <location>
        <begin position="52"/>
        <end position="71"/>
    </location>
</feature>